<keyword evidence="11" id="KW-0007">Acetylation</keyword>
<keyword evidence="12" id="KW-0496">Mitochondrion</keyword>
<gene>
    <name evidence="18" type="ORF">CHIRRI_LOCUS5085</name>
</gene>
<dbReference type="Pfam" id="PF01124">
    <property type="entry name" value="MAPEG"/>
    <property type="match status" value="1"/>
</dbReference>
<feature type="transmembrane region" description="Helical" evidence="17">
    <location>
        <begin position="14"/>
        <end position="34"/>
    </location>
</feature>
<keyword evidence="13 17" id="KW-0472">Membrane</keyword>
<dbReference type="OrthoDB" id="193139at2759"/>
<dbReference type="InterPro" id="IPR040162">
    <property type="entry name" value="MGST1-like"/>
</dbReference>
<organism evidence="18 19">
    <name type="scientific">Chironomus riparius</name>
    <dbReference type="NCBI Taxonomy" id="315576"/>
    <lineage>
        <taxon>Eukaryota</taxon>
        <taxon>Metazoa</taxon>
        <taxon>Ecdysozoa</taxon>
        <taxon>Arthropoda</taxon>
        <taxon>Hexapoda</taxon>
        <taxon>Insecta</taxon>
        <taxon>Pterygota</taxon>
        <taxon>Neoptera</taxon>
        <taxon>Endopterygota</taxon>
        <taxon>Diptera</taxon>
        <taxon>Nematocera</taxon>
        <taxon>Chironomoidea</taxon>
        <taxon>Chironomidae</taxon>
        <taxon>Chironominae</taxon>
        <taxon>Chironomus</taxon>
    </lineage>
</organism>
<evidence type="ECO:0000256" key="10">
    <source>
        <dbReference type="ARBA" id="ARBA00022989"/>
    </source>
</evidence>
<sequence>MDNLSTVNPVFSTYVFYTAILVIKTLLMAVLTVIHRVKNKSVASIEDSPKGIVLFSKDVERQRRAHLNDLENIPIFIIVAFLYTLTSPTTFIAVNLIRLFTLSRIVHSFAYAIYPTQPTRGIVFGIGLLITLYMSLHVALFFF</sequence>
<evidence type="ECO:0000256" key="6">
    <source>
        <dbReference type="ARBA" id="ARBA00022679"/>
    </source>
</evidence>
<dbReference type="Gene3D" id="1.20.120.550">
    <property type="entry name" value="Membrane associated eicosanoid/glutathione metabolism-like domain"/>
    <property type="match status" value="1"/>
</dbReference>
<evidence type="ECO:0000256" key="17">
    <source>
        <dbReference type="SAM" id="Phobius"/>
    </source>
</evidence>
<keyword evidence="6" id="KW-0808">Transferase</keyword>
<evidence type="ECO:0000256" key="3">
    <source>
        <dbReference type="ARBA" id="ARBA00004477"/>
    </source>
</evidence>
<reference evidence="18" key="2">
    <citation type="submission" date="2022-10" db="EMBL/GenBank/DDBJ databases">
        <authorList>
            <consortium name="ENA_rothamsted_submissions"/>
            <consortium name="culmorum"/>
            <person name="King R."/>
        </authorList>
    </citation>
    <scope>NUCLEOTIDE SEQUENCE</scope>
</reference>
<evidence type="ECO:0000256" key="2">
    <source>
        <dbReference type="ARBA" id="ARBA00004294"/>
    </source>
</evidence>
<dbReference type="EC" id="2.5.1.18" evidence="5"/>
<evidence type="ECO:0000256" key="1">
    <source>
        <dbReference type="ARBA" id="ARBA00003701"/>
    </source>
</evidence>
<comment type="similarity">
    <text evidence="4">Belongs to the MAPEG family.</text>
</comment>
<dbReference type="SUPFAM" id="SSF161084">
    <property type="entry name" value="MAPEG domain-like"/>
    <property type="match status" value="1"/>
</dbReference>
<dbReference type="EMBL" id="OU895878">
    <property type="protein sequence ID" value="CAG9802170.1"/>
    <property type="molecule type" value="Genomic_DNA"/>
</dbReference>
<keyword evidence="7 17" id="KW-0812">Transmembrane</keyword>
<dbReference type="GO" id="GO:0005741">
    <property type="term" value="C:mitochondrial outer membrane"/>
    <property type="evidence" value="ECO:0007669"/>
    <property type="project" value="UniProtKB-SubCell"/>
</dbReference>
<protein>
    <recommendedName>
        <fullName evidence="15">Microsomal glutathione S-transferase 1</fullName>
        <ecNumber evidence="5">2.5.1.18</ecNumber>
    </recommendedName>
</protein>
<comment type="catalytic activity">
    <reaction evidence="16">
        <text>RX + glutathione = an S-substituted glutathione + a halide anion + H(+)</text>
        <dbReference type="Rhea" id="RHEA:16437"/>
        <dbReference type="ChEBI" id="CHEBI:15378"/>
        <dbReference type="ChEBI" id="CHEBI:16042"/>
        <dbReference type="ChEBI" id="CHEBI:17792"/>
        <dbReference type="ChEBI" id="CHEBI:57925"/>
        <dbReference type="ChEBI" id="CHEBI:90779"/>
        <dbReference type="EC" id="2.5.1.18"/>
    </reaction>
    <physiologicalReaction direction="left-to-right" evidence="16">
        <dbReference type="Rhea" id="RHEA:16438"/>
    </physiologicalReaction>
</comment>
<comment type="function">
    <text evidence="1">Conjugation of reduced glutathione to a wide number of exogenous and endogenous hydrophobic electrophiles.</text>
</comment>
<keyword evidence="8" id="KW-1000">Mitochondrion outer membrane</keyword>
<evidence type="ECO:0000256" key="16">
    <source>
        <dbReference type="ARBA" id="ARBA00049385"/>
    </source>
</evidence>
<reference evidence="18" key="1">
    <citation type="submission" date="2022-01" db="EMBL/GenBank/DDBJ databases">
        <authorList>
            <person name="King R."/>
        </authorList>
    </citation>
    <scope>NUCLEOTIDE SEQUENCE</scope>
</reference>
<comment type="subunit">
    <text evidence="14">Homotrimer; The trimer binds only one molecule of glutathione.</text>
</comment>
<evidence type="ECO:0000256" key="7">
    <source>
        <dbReference type="ARBA" id="ARBA00022692"/>
    </source>
</evidence>
<dbReference type="GO" id="GO:0004364">
    <property type="term" value="F:glutathione transferase activity"/>
    <property type="evidence" value="ECO:0007669"/>
    <property type="project" value="UniProtKB-EC"/>
</dbReference>
<dbReference type="InterPro" id="IPR001129">
    <property type="entry name" value="Membr-assoc_MAPEG"/>
</dbReference>
<name>A0A9N9WS85_9DIPT</name>
<feature type="transmembrane region" description="Helical" evidence="17">
    <location>
        <begin position="73"/>
        <end position="101"/>
    </location>
</feature>
<accession>A0A9N9WS85</accession>
<dbReference type="InterPro" id="IPR023352">
    <property type="entry name" value="MAPEG-like_dom_sf"/>
</dbReference>
<evidence type="ECO:0000256" key="15">
    <source>
        <dbReference type="ARBA" id="ARBA00039397"/>
    </source>
</evidence>
<evidence type="ECO:0000313" key="18">
    <source>
        <dbReference type="EMBL" id="CAG9802170.1"/>
    </source>
</evidence>
<evidence type="ECO:0000256" key="14">
    <source>
        <dbReference type="ARBA" id="ARBA00038540"/>
    </source>
</evidence>
<evidence type="ECO:0000313" key="19">
    <source>
        <dbReference type="Proteomes" id="UP001153620"/>
    </source>
</evidence>
<dbReference type="Proteomes" id="UP001153620">
    <property type="component" value="Chromosome 2"/>
</dbReference>
<evidence type="ECO:0000256" key="12">
    <source>
        <dbReference type="ARBA" id="ARBA00023128"/>
    </source>
</evidence>
<evidence type="ECO:0000256" key="8">
    <source>
        <dbReference type="ARBA" id="ARBA00022787"/>
    </source>
</evidence>
<comment type="subcellular location">
    <subcellularLocation>
        <location evidence="3">Endoplasmic reticulum membrane</location>
        <topology evidence="3">Multi-pass membrane protein</topology>
    </subcellularLocation>
    <subcellularLocation>
        <location evidence="2">Mitochondrion outer membrane</location>
    </subcellularLocation>
</comment>
<evidence type="ECO:0000256" key="11">
    <source>
        <dbReference type="ARBA" id="ARBA00022990"/>
    </source>
</evidence>
<evidence type="ECO:0000256" key="4">
    <source>
        <dbReference type="ARBA" id="ARBA00010459"/>
    </source>
</evidence>
<evidence type="ECO:0000256" key="9">
    <source>
        <dbReference type="ARBA" id="ARBA00022824"/>
    </source>
</evidence>
<dbReference type="AlphaFoldDB" id="A0A9N9WS85"/>
<dbReference type="PANTHER" id="PTHR10689:SF6">
    <property type="entry name" value="MICROSOMAL GLUTATHIONE S-TRANSFERASE 1"/>
    <property type="match status" value="1"/>
</dbReference>
<dbReference type="PANTHER" id="PTHR10689">
    <property type="entry name" value="MICROSOMAL GLUTATHIONE S-TRANSFERASE 1"/>
    <property type="match status" value="1"/>
</dbReference>
<keyword evidence="10 17" id="KW-1133">Transmembrane helix</keyword>
<dbReference type="FunFam" id="1.20.120.550:FF:000002">
    <property type="entry name" value="Microsomal glutathione S-transferase 1"/>
    <property type="match status" value="1"/>
</dbReference>
<dbReference type="GO" id="GO:0005789">
    <property type="term" value="C:endoplasmic reticulum membrane"/>
    <property type="evidence" value="ECO:0007669"/>
    <property type="project" value="UniProtKB-SubCell"/>
</dbReference>
<evidence type="ECO:0000256" key="5">
    <source>
        <dbReference type="ARBA" id="ARBA00012452"/>
    </source>
</evidence>
<keyword evidence="9" id="KW-0256">Endoplasmic reticulum</keyword>
<keyword evidence="19" id="KW-1185">Reference proteome</keyword>
<proteinExistence type="inferred from homology"/>
<feature type="transmembrane region" description="Helical" evidence="17">
    <location>
        <begin position="121"/>
        <end position="142"/>
    </location>
</feature>
<evidence type="ECO:0000256" key="13">
    <source>
        <dbReference type="ARBA" id="ARBA00023136"/>
    </source>
</evidence>